<protein>
    <submittedName>
        <fullName evidence="3">Class D sortase</fullName>
    </submittedName>
</protein>
<dbReference type="Gene3D" id="2.40.260.10">
    <property type="entry name" value="Sortase"/>
    <property type="match status" value="1"/>
</dbReference>
<name>A0A494Y312_9BACL</name>
<keyword evidence="1" id="KW-0378">Hydrolase</keyword>
<dbReference type="CDD" id="cd06166">
    <property type="entry name" value="Sortase_D_2"/>
    <property type="match status" value="1"/>
</dbReference>
<reference evidence="3 4" key="1">
    <citation type="submission" date="2018-10" db="EMBL/GenBank/DDBJ databases">
        <title>Cohnella sp. M2MS4P-1, whole genome shotgun sequence.</title>
        <authorList>
            <person name="Tuo L."/>
        </authorList>
    </citation>
    <scope>NUCLEOTIDE SEQUENCE [LARGE SCALE GENOMIC DNA]</scope>
    <source>
        <strain evidence="3 4">M2MS4P-1</strain>
    </source>
</reference>
<evidence type="ECO:0000313" key="3">
    <source>
        <dbReference type="EMBL" id="RKP57117.1"/>
    </source>
</evidence>
<gene>
    <name evidence="3" type="ORF">D7Z26_03805</name>
</gene>
<dbReference type="InterPro" id="IPR042000">
    <property type="entry name" value="Sortase_D_2"/>
</dbReference>
<evidence type="ECO:0000313" key="4">
    <source>
        <dbReference type="Proteomes" id="UP000282076"/>
    </source>
</evidence>
<feature type="active site" description="Acyl-thioester intermediate" evidence="2">
    <location>
        <position position="206"/>
    </location>
</feature>
<organism evidence="3 4">
    <name type="scientific">Cohnella endophytica</name>
    <dbReference type="NCBI Taxonomy" id="2419778"/>
    <lineage>
        <taxon>Bacteria</taxon>
        <taxon>Bacillati</taxon>
        <taxon>Bacillota</taxon>
        <taxon>Bacilli</taxon>
        <taxon>Bacillales</taxon>
        <taxon>Paenibacillaceae</taxon>
        <taxon>Cohnella</taxon>
    </lineage>
</organism>
<dbReference type="GO" id="GO:0016787">
    <property type="term" value="F:hydrolase activity"/>
    <property type="evidence" value="ECO:0007669"/>
    <property type="project" value="UniProtKB-KW"/>
</dbReference>
<dbReference type="InterPro" id="IPR005754">
    <property type="entry name" value="Sortase"/>
</dbReference>
<dbReference type="NCBIfam" id="TIGR01076">
    <property type="entry name" value="sortase_fam"/>
    <property type="match status" value="1"/>
</dbReference>
<comment type="caution">
    <text evidence="3">The sequence shown here is derived from an EMBL/GenBank/DDBJ whole genome shotgun (WGS) entry which is preliminary data.</text>
</comment>
<dbReference type="EMBL" id="RBZM01000002">
    <property type="protein sequence ID" value="RKP57117.1"/>
    <property type="molecule type" value="Genomic_DNA"/>
</dbReference>
<feature type="active site" description="Proton donor/acceptor" evidence="2">
    <location>
        <position position="144"/>
    </location>
</feature>
<accession>A0A494Y312</accession>
<dbReference type="AlphaFoldDB" id="A0A494Y312"/>
<dbReference type="InterPro" id="IPR023365">
    <property type="entry name" value="Sortase_dom-sf"/>
</dbReference>
<proteinExistence type="predicted"/>
<evidence type="ECO:0000256" key="2">
    <source>
        <dbReference type="PIRSR" id="PIRSR605754-1"/>
    </source>
</evidence>
<sequence length="225" mass="25489">MLKKIDLRRVVTIVSMKMKKRMSGRIVTVVLWFVVLVGLAMAYYPKFDAHVQEKKQLKLLSEWSRDIRKETPQSEISPASAETELPQWKTVNGKRLLGSIRIESIKLTEPIVRGTQAAELLEGAGTVLDERMPGQKGNFVLAGHRSWTFGRHFNRLGELKPGDIIDIDTTVGTYRYIVFDSRIVMPDDVSVLEDDTSVSRLTLITCDPIRKATHRLIVSAELQNN</sequence>
<keyword evidence="4" id="KW-1185">Reference proteome</keyword>
<dbReference type="Pfam" id="PF04203">
    <property type="entry name" value="Sortase"/>
    <property type="match status" value="1"/>
</dbReference>
<evidence type="ECO:0000256" key="1">
    <source>
        <dbReference type="ARBA" id="ARBA00022801"/>
    </source>
</evidence>
<dbReference type="SUPFAM" id="SSF63817">
    <property type="entry name" value="Sortase"/>
    <property type="match status" value="1"/>
</dbReference>
<dbReference type="Proteomes" id="UP000282076">
    <property type="component" value="Unassembled WGS sequence"/>
</dbReference>